<dbReference type="CDD" id="cd07067">
    <property type="entry name" value="HP_PGM_like"/>
    <property type="match status" value="1"/>
</dbReference>
<dbReference type="RefSeq" id="WP_381537750.1">
    <property type="nucleotide sequence ID" value="NZ_JBHUGI010000027.1"/>
</dbReference>
<reference evidence="2" key="1">
    <citation type="journal article" date="2019" name="Int. J. Syst. Evol. Microbiol.">
        <title>The Global Catalogue of Microorganisms (GCM) 10K type strain sequencing project: providing services to taxonomists for standard genome sequencing and annotation.</title>
        <authorList>
            <consortium name="The Broad Institute Genomics Platform"/>
            <consortium name="The Broad Institute Genome Sequencing Center for Infectious Disease"/>
            <person name="Wu L."/>
            <person name="Ma J."/>
        </authorList>
    </citation>
    <scope>NUCLEOTIDE SEQUENCE [LARGE SCALE GENOMIC DNA]</scope>
    <source>
        <strain evidence="2">CGMCC 4.7177</strain>
    </source>
</reference>
<accession>A0ABW4SJ08</accession>
<evidence type="ECO:0000313" key="2">
    <source>
        <dbReference type="Proteomes" id="UP001597218"/>
    </source>
</evidence>
<sequence>MIILKNVYIVRHCDAEGQSTNAKLTEQGFKQAIDLSGFFSEIEVDRIISSPYERAIQSIQPLAKQLNIEIEIDGKLTERVLSTKDISDWKDKLRTSFEDDELKFEGGESSKEARERIVDVVEQIFNDVSENTIIVTHGNLMSLLLNNYNKNFGFEGWQNLTNPDVYVLRKIDNKVTYERLWY</sequence>
<keyword evidence="2" id="KW-1185">Reference proteome</keyword>
<evidence type="ECO:0000313" key="1">
    <source>
        <dbReference type="EMBL" id="MFD1928409.1"/>
    </source>
</evidence>
<dbReference type="PANTHER" id="PTHR48100">
    <property type="entry name" value="BROAD-SPECIFICITY PHOSPHATASE YOR283W-RELATED"/>
    <property type="match status" value="1"/>
</dbReference>
<organism evidence="1 2">
    <name type="scientific">Sporosarcina siberiensis</name>
    <dbReference type="NCBI Taxonomy" id="1365606"/>
    <lineage>
        <taxon>Bacteria</taxon>
        <taxon>Bacillati</taxon>
        <taxon>Bacillota</taxon>
        <taxon>Bacilli</taxon>
        <taxon>Bacillales</taxon>
        <taxon>Caryophanaceae</taxon>
        <taxon>Sporosarcina</taxon>
    </lineage>
</organism>
<dbReference type="InterPro" id="IPR013078">
    <property type="entry name" value="His_Pase_superF_clade-1"/>
</dbReference>
<name>A0ABW4SJ08_9BACL</name>
<dbReference type="SUPFAM" id="SSF53254">
    <property type="entry name" value="Phosphoglycerate mutase-like"/>
    <property type="match status" value="1"/>
</dbReference>
<dbReference type="EMBL" id="JBHUGI010000027">
    <property type="protein sequence ID" value="MFD1928409.1"/>
    <property type="molecule type" value="Genomic_DNA"/>
</dbReference>
<dbReference type="PANTHER" id="PTHR48100:SF1">
    <property type="entry name" value="HISTIDINE PHOSPHATASE FAMILY PROTEIN-RELATED"/>
    <property type="match status" value="1"/>
</dbReference>
<dbReference type="InterPro" id="IPR029033">
    <property type="entry name" value="His_PPase_superfam"/>
</dbReference>
<dbReference type="SMART" id="SM00855">
    <property type="entry name" value="PGAM"/>
    <property type="match status" value="1"/>
</dbReference>
<dbReference type="Pfam" id="PF00300">
    <property type="entry name" value="His_Phos_1"/>
    <property type="match status" value="1"/>
</dbReference>
<dbReference type="InterPro" id="IPR050275">
    <property type="entry name" value="PGM_Phosphatase"/>
</dbReference>
<protein>
    <submittedName>
        <fullName evidence="1">Histidine phosphatase family protein</fullName>
    </submittedName>
</protein>
<dbReference type="Gene3D" id="3.40.50.1240">
    <property type="entry name" value="Phosphoglycerate mutase-like"/>
    <property type="match status" value="1"/>
</dbReference>
<comment type="caution">
    <text evidence="1">The sequence shown here is derived from an EMBL/GenBank/DDBJ whole genome shotgun (WGS) entry which is preliminary data.</text>
</comment>
<proteinExistence type="predicted"/>
<dbReference type="Proteomes" id="UP001597218">
    <property type="component" value="Unassembled WGS sequence"/>
</dbReference>
<gene>
    <name evidence="1" type="ORF">ACFSFY_10130</name>
</gene>